<dbReference type="EMBL" id="SLUN01000031">
    <property type="protein sequence ID" value="TCL61890.1"/>
    <property type="molecule type" value="Genomic_DNA"/>
</dbReference>
<sequence length="62" mass="7286">MDQYVKVKGKFYRLHSISEEGDHCRIGYWVPPHSARDDYEVRFLEGSVSRQTVGDREILEIS</sequence>
<evidence type="ECO:0000313" key="2">
    <source>
        <dbReference type="Proteomes" id="UP000295008"/>
    </source>
</evidence>
<gene>
    <name evidence="1" type="ORF">EDC14_103162</name>
</gene>
<dbReference type="AlphaFoldDB" id="A0A4R1R8L0"/>
<protein>
    <submittedName>
        <fullName evidence="1">Uncharacterized protein</fullName>
    </submittedName>
</protein>
<dbReference type="RefSeq" id="WP_132016130.1">
    <property type="nucleotide sequence ID" value="NZ_SLUN01000031.1"/>
</dbReference>
<comment type="caution">
    <text evidence="1">The sequence shown here is derived from an EMBL/GenBank/DDBJ whole genome shotgun (WGS) entry which is preliminary data.</text>
</comment>
<organism evidence="1 2">
    <name type="scientific">Hydrogenispora ethanolica</name>
    <dbReference type="NCBI Taxonomy" id="1082276"/>
    <lineage>
        <taxon>Bacteria</taxon>
        <taxon>Bacillati</taxon>
        <taxon>Bacillota</taxon>
        <taxon>Hydrogenispora</taxon>
    </lineage>
</organism>
<keyword evidence="2" id="KW-1185">Reference proteome</keyword>
<proteinExistence type="predicted"/>
<evidence type="ECO:0000313" key="1">
    <source>
        <dbReference type="EMBL" id="TCL61890.1"/>
    </source>
</evidence>
<reference evidence="1 2" key="1">
    <citation type="submission" date="2019-03" db="EMBL/GenBank/DDBJ databases">
        <title>Genomic Encyclopedia of Type Strains, Phase IV (KMG-IV): sequencing the most valuable type-strain genomes for metagenomic binning, comparative biology and taxonomic classification.</title>
        <authorList>
            <person name="Goeker M."/>
        </authorList>
    </citation>
    <scope>NUCLEOTIDE SEQUENCE [LARGE SCALE GENOMIC DNA]</scope>
    <source>
        <strain evidence="1 2">LX-B</strain>
    </source>
</reference>
<accession>A0A4R1R8L0</accession>
<dbReference type="Proteomes" id="UP000295008">
    <property type="component" value="Unassembled WGS sequence"/>
</dbReference>
<name>A0A4R1R8L0_HYDET</name>